<dbReference type="EMBL" id="JAQNDL010000004">
    <property type="protein sequence ID" value="MDC0723128.1"/>
    <property type="molecule type" value="Genomic_DNA"/>
</dbReference>
<protein>
    <recommendedName>
        <fullName evidence="3">DUF3291 domain-containing protein</fullName>
    </recommendedName>
</protein>
<proteinExistence type="predicted"/>
<dbReference type="RefSeq" id="WP_272091665.1">
    <property type="nucleotide sequence ID" value="NZ_JAQNDL010000004.1"/>
</dbReference>
<evidence type="ECO:0000313" key="1">
    <source>
        <dbReference type="EMBL" id="MDC0723128.1"/>
    </source>
</evidence>
<dbReference type="Proteomes" id="UP001221686">
    <property type="component" value="Unassembled WGS sequence"/>
</dbReference>
<accession>A0ABT5EB76</accession>
<comment type="caution">
    <text evidence="1">The sequence shown here is derived from an EMBL/GenBank/DDBJ whole genome shotgun (WGS) entry which is preliminary data.</text>
</comment>
<evidence type="ECO:0000313" key="2">
    <source>
        <dbReference type="Proteomes" id="UP001221686"/>
    </source>
</evidence>
<gene>
    <name evidence="1" type="ORF">POL25_39945</name>
</gene>
<reference evidence="1 2" key="1">
    <citation type="submission" date="2022-11" db="EMBL/GenBank/DDBJ databases">
        <title>Minimal conservation of predation-associated metabolite biosynthetic gene clusters underscores biosynthetic potential of Myxococcota including descriptions for ten novel species: Archangium lansinium sp. nov., Myxococcus landrumus sp. nov., Nannocystis bai.</title>
        <authorList>
            <person name="Ahearne A."/>
            <person name="Stevens C."/>
            <person name="Dowd S."/>
        </authorList>
    </citation>
    <scope>NUCLEOTIDE SEQUENCE [LARGE SCALE GENOMIC DNA]</scope>
    <source>
        <strain evidence="1 2">BB15-2</strain>
    </source>
</reference>
<organism evidence="1 2">
    <name type="scientific">Nannocystis bainbridge</name>
    <dbReference type="NCBI Taxonomy" id="2995303"/>
    <lineage>
        <taxon>Bacteria</taxon>
        <taxon>Pseudomonadati</taxon>
        <taxon>Myxococcota</taxon>
        <taxon>Polyangia</taxon>
        <taxon>Nannocystales</taxon>
        <taxon>Nannocystaceae</taxon>
        <taxon>Nannocystis</taxon>
    </lineage>
</organism>
<evidence type="ECO:0008006" key="3">
    <source>
        <dbReference type="Google" id="ProtNLM"/>
    </source>
</evidence>
<name>A0ABT5EB76_9BACT</name>
<keyword evidence="2" id="KW-1185">Reference proteome</keyword>
<sequence length="173" mass="18908">MQPRTALYALTLLLPACDDGDPPREEPTIAELSACDESDLDVLPFMGPAFDDKGALVAPLPQPHVVATTVGWHTPEHAEALEAETLPPMMDLFTHDGFLGATFATSARCGSARTLSLWRDEAARMKFVFGAVHGKAIKNGLKFTMGWETTNWSGSDALPTWADARRRLEDNRQ</sequence>
<dbReference type="SUPFAM" id="SSF54909">
    <property type="entry name" value="Dimeric alpha+beta barrel"/>
    <property type="match status" value="1"/>
</dbReference>
<dbReference type="InterPro" id="IPR011008">
    <property type="entry name" value="Dimeric_a/b-barrel"/>
</dbReference>